<evidence type="ECO:0000256" key="7">
    <source>
        <dbReference type="SAM" id="MobiDB-lite"/>
    </source>
</evidence>
<dbReference type="InterPro" id="IPR018303">
    <property type="entry name" value="ATPase_P-typ_P_site"/>
</dbReference>
<dbReference type="OMA" id="AYLEINM"/>
<feature type="compositionally biased region" description="Low complexity" evidence="7">
    <location>
        <begin position="1094"/>
        <end position="1107"/>
    </location>
</feature>
<evidence type="ECO:0000256" key="4">
    <source>
        <dbReference type="ARBA" id="ARBA00022989"/>
    </source>
</evidence>
<reference evidence="10" key="1">
    <citation type="submission" date="2021-01" db="EMBL/GenBank/DDBJ databases">
        <authorList>
            <consortium name="Genoscope - CEA"/>
            <person name="William W."/>
        </authorList>
    </citation>
    <scope>NUCLEOTIDE SEQUENCE</scope>
</reference>
<evidence type="ECO:0000256" key="6">
    <source>
        <dbReference type="ARBA" id="ARBA00023239"/>
    </source>
</evidence>
<dbReference type="CDD" id="cd07302">
    <property type="entry name" value="CHD"/>
    <property type="match status" value="2"/>
</dbReference>
<organism evidence="10 11">
    <name type="scientific">Paramecium primaurelia</name>
    <dbReference type="NCBI Taxonomy" id="5886"/>
    <lineage>
        <taxon>Eukaryota</taxon>
        <taxon>Sar</taxon>
        <taxon>Alveolata</taxon>
        <taxon>Ciliophora</taxon>
        <taxon>Intramacronucleata</taxon>
        <taxon>Oligohymenophorea</taxon>
        <taxon>Peniculida</taxon>
        <taxon>Parameciidae</taxon>
        <taxon>Paramecium</taxon>
    </lineage>
</organism>
<gene>
    <name evidence="10" type="ORF">PPRIM_AZ9-3.1.T0550265</name>
</gene>
<evidence type="ECO:0000313" key="10">
    <source>
        <dbReference type="EMBL" id="CAD8076163.1"/>
    </source>
</evidence>
<feature type="transmembrane region" description="Helical" evidence="8">
    <location>
        <begin position="2369"/>
        <end position="2388"/>
    </location>
</feature>
<feature type="transmembrane region" description="Helical" evidence="8">
    <location>
        <begin position="1276"/>
        <end position="1296"/>
    </location>
</feature>
<feature type="transmembrane region" description="Helical" evidence="8">
    <location>
        <begin position="1392"/>
        <end position="1411"/>
    </location>
</feature>
<sequence length="2642" mass="306994">MKTIGKLIYEQLKKKYDNVKNNRKQTRFHYQMEIDCGEVVNIKGVKQYELSNKINTGYFDFKTLLFFLFFKQFERIGVLIYYIVMILHFSYLQINPEDLVVYILPLSMHYILQVVKAFYFDYLKMEYDKRTNQRGITRYRRLRKEIASGNKPQQNQQQIDFFLNSKEPQVTITKLEMQKKPHSVQSVKRREKLMLYENINWEQLEVGDLVYLKRNEISPADILIIDVSDNIVGVSSQQLDGKTTEESRQPTQLTMLKNGKYKASGFDYKKILTGQIQFDKDKNENIYGYIKLKKDPKGENFNCNNIIRREEQLRTCQYLIGLVLFAGQNCICYDKLKQAEKKSFFVQKSRMFFALTLTISIIITFISWLIASFGVCQSSQNETIFDSTTLIFYMIQYLKTTPIYFYNCVDIIEMGYAHYKYIKFNQCKSSEMRIKVGNSIGGLNLQNTQPQINYEQLNSVSIGDLVMTEYVCFDKTGTLTTGEFRVRSIIIEDMMYKFGQKKIQNGWQLFKENFKQQLKQNPNFRIQEQEEYSDEQIALEQQSKSRSNGFKNTVSGLSKSLGKQQTQKFRSTLLHQSHLNDENNFNNKISTFQPLQQSAILSKSELESANVKNSEGNNTELIGQHIIENIRPEDLDDTHCRITPDLKANRPKPFFNKSIIVNQSISIQQSPSSSPFEEIQLMPQEDKQSVTSDRQKKPRSDSDATKKDEHRHVKKQSSFVNRNNNNKATLQYYQMDEDTYDIAFQKDQEFYQKLVCGPSQIFYQEAILSLLLCQEIASKFTQYDDQFIHDSTQSTLDQELMRFAQYFDVKFVCTNETGGKITYIIDLLGEMHEFQILSINEQCQNHPRLGVLIQYPDKLAEQFQFFINESEEETDFINCVLIVREEHNQIPSYIDIDKNSREYWDRVFNKLHIAGMRTVVYSKIYLRDNEKNEFLDKYSQIRFQQSQNELIQLFNDIEKDMQIMQVLGIKEKIRPDAKILIQQMKQADLSLFLLSGDEMNRVLPVAYRSGLLQNTDQLLYLDSDNAKLVIKNQLAQMAQQLKVPDQNLNVSNAIQSKTIRLNTLTDKAHKSIDNYYNPDTFNQNKSVGKSSHNQFQQQQQLQQQQQSQQQQQQYGEIRAFSIVLSGEQFNIIQEDSVFLAHLTFLLYFCNSLIAYRFNPIQKAEIIKIIQTQFQGNKKVLSIGDSFNDIQMFRQANIGIQYCHLPVSQQQLKQSTKRKLTQRLSMNKILENPLKRQHGIKDIQRMATSDICVNSFEDLCGLMFFESRIFAEVYDDLLVFSFYRSLLILYALFLIYSTNCSQNNQLVEGSWLTVYQSLMLFLQQISSLISKLNENYHGDSKMYQEQFKINIKTFKKKKVLSFIFKINGNALLDAVLLWLTCFSLFYGNTQIGIIRQMLLILLVGSDLVKLCVSSVQKVLAWIILVFAYLLCWLGMSLLSVKFTFDDNIETFEQLFTDPHSWFVFFFYIGAQLCLSSCIEAIQPLFCQSLIKTDQCYEEISIISQKVNTQNNKSNYRKYHNLIKRIAVIAGKIFKRNNDELDLSIQEMVSGTNLKVNQDKVNPFTLKFMNKDTEMKFKRLSKILWLKFERYKLIITLVFLEVIALVLYVVYNSDHFSTELYFLTYILGIALQFVLLFLVCSNIYPKHFFFINLSVVFIRFLIKFICDLGTTQQEGIYELLLTQSYIVVLLFSRIHLPIINFILGILSVIGFIKKYSIMEFSQVQITYYSLINGEVVVIATSILFMALQYKLIRLEREDFMLDVTLNQETSKMTNVLSILLPKFIRDRINAKGMFEISENQGNVSILFCDICGFDDLITVEKENIVKILDGLFRSFDQLCAQNGMQKIETVGKTYMAAGGLKAVDQGTKFYNQNCVKRAVQLSLEMMDHTRKVKYGQIGHLTIKIGIHYGRVIAGVIGHHKPQFSLIGDTVNTTSRVCSTGQDGQVTLSNEAYLEINMPELQFTQRKVAAKGKGELITYQVSKEIKRNTEKKNIKKRGVILKSEESNNHILSPQPSIQGNIPSSAKQPSSFAQNSLRRQESIQFNLQDNVTYNIQNTNTNNDIIQQHSSKQSIPAQQDSSQDVSNRQQQQDPVKQFKRKANSRQTLLMRSMPQQYQTAGQIKLNSNQNIQIEADQEVSQLEKEQLASYFEKSNLLSEISQKLRRDLQIDVIDDFPDYDIEFDKIKGYLEDDNSNVISECLQLEKKKLYLGFKEHQYQLAKEFIEQNAEGRNIVFITIYLHFLQYLAKTLTLFILVQQSIIESPFLIIAIRLFATIVLLVLALLQNKKLKHKFYQGQYFIATYIILLFSILLEFVLLKSEELFELQASEGILLICFFCSLSIVQIKHKVAFLLFFCVAQIIIVLVKFNDWAVAYYTIYQGILMFSVQYNIFYQDLNTFNNKRSLEIKKCQSENLVKYLLPNHILKQFLSNNQREVLVEQLEEATLLFADIAGFTEYSSKVEPEQVVNMLRNLFTEFDKKCLTQNTYKLYTIGDCYVAVGVIDIRQRNPAQEAKNVVELGFGMIDIIRNVRQIIGFDGLDMRIGIHTGKVIAGILGTEIVRYDVYGADVMISNKMESNGEKGRVQVSEETKQLLEVQYPGAFNFIPNKLIEFKSINRQTNGYFVEPQKNDSGFDDSNQPSERESFKI</sequence>
<comment type="subcellular location">
    <subcellularLocation>
        <location evidence="1">Membrane</location>
    </subcellularLocation>
</comment>
<dbReference type="PROSITE" id="PS00154">
    <property type="entry name" value="ATPASE_E1_E2"/>
    <property type="match status" value="1"/>
</dbReference>
<keyword evidence="3" id="KW-0547">Nucleotide-binding</keyword>
<feature type="transmembrane region" description="Helical" evidence="8">
    <location>
        <begin position="2261"/>
        <end position="2280"/>
    </location>
</feature>
<feature type="transmembrane region" description="Helical" evidence="8">
    <location>
        <begin position="2292"/>
        <end position="2313"/>
    </location>
</feature>
<feature type="transmembrane region" description="Helical" evidence="8">
    <location>
        <begin position="1589"/>
        <end position="1608"/>
    </location>
</feature>
<feature type="transmembrane region" description="Helical" evidence="8">
    <location>
        <begin position="1723"/>
        <end position="1745"/>
    </location>
</feature>
<feature type="domain" description="Guanylate cyclase" evidence="9">
    <location>
        <begin position="1802"/>
        <end position="1935"/>
    </location>
</feature>
<evidence type="ECO:0000256" key="1">
    <source>
        <dbReference type="ARBA" id="ARBA00004370"/>
    </source>
</evidence>
<dbReference type="SMART" id="SM00044">
    <property type="entry name" value="CYCc"/>
    <property type="match status" value="2"/>
</dbReference>
<keyword evidence="5 8" id="KW-0472">Membrane</keyword>
<feature type="transmembrane region" description="Helical" evidence="8">
    <location>
        <begin position="1418"/>
        <end position="1439"/>
    </location>
</feature>
<name>A0A8S1MEK2_PARPR</name>
<dbReference type="PANTHER" id="PTHR45627:SF12">
    <property type="entry name" value="ADENYLATE CYCLASE TYPE 2"/>
    <property type="match status" value="1"/>
</dbReference>
<dbReference type="Pfam" id="PF00211">
    <property type="entry name" value="Guanylate_cyc"/>
    <property type="match status" value="2"/>
</dbReference>
<accession>A0A8S1MEK2</accession>
<evidence type="ECO:0000256" key="2">
    <source>
        <dbReference type="ARBA" id="ARBA00022692"/>
    </source>
</evidence>
<evidence type="ECO:0000256" key="8">
    <source>
        <dbReference type="SAM" id="Phobius"/>
    </source>
</evidence>
<feature type="compositionally biased region" description="Polar residues" evidence="7">
    <location>
        <begin position="2005"/>
        <end position="2033"/>
    </location>
</feature>
<evidence type="ECO:0000259" key="9">
    <source>
        <dbReference type="PROSITE" id="PS50125"/>
    </source>
</evidence>
<feature type="domain" description="Guanylate cyclase" evidence="9">
    <location>
        <begin position="2440"/>
        <end position="2571"/>
    </location>
</feature>
<evidence type="ECO:0000256" key="5">
    <source>
        <dbReference type="ARBA" id="ARBA00023136"/>
    </source>
</evidence>
<feature type="region of interest" description="Disordered" evidence="7">
    <location>
        <begin position="2620"/>
        <end position="2642"/>
    </location>
</feature>
<feature type="transmembrane region" description="Helical" evidence="8">
    <location>
        <begin position="100"/>
        <end position="120"/>
    </location>
</feature>
<dbReference type="PROSITE" id="PS50125">
    <property type="entry name" value="GUANYLATE_CYCLASE_2"/>
    <property type="match status" value="2"/>
</dbReference>
<dbReference type="GO" id="GO:0005886">
    <property type="term" value="C:plasma membrane"/>
    <property type="evidence" value="ECO:0007669"/>
    <property type="project" value="TreeGrafter"/>
</dbReference>
<dbReference type="GO" id="GO:0035556">
    <property type="term" value="P:intracellular signal transduction"/>
    <property type="evidence" value="ECO:0007669"/>
    <property type="project" value="InterPro"/>
</dbReference>
<comment type="caution">
    <text evidence="10">The sequence shown here is derived from an EMBL/GenBank/DDBJ whole genome shotgun (WGS) entry which is preliminary data.</text>
</comment>
<keyword evidence="6" id="KW-0456">Lyase</keyword>
<dbReference type="PANTHER" id="PTHR45627">
    <property type="entry name" value="ADENYLATE CYCLASE TYPE 1"/>
    <property type="match status" value="1"/>
</dbReference>
<feature type="transmembrane region" description="Helical" evidence="8">
    <location>
        <begin position="1683"/>
        <end position="1711"/>
    </location>
</feature>
<dbReference type="Proteomes" id="UP000688137">
    <property type="component" value="Unassembled WGS sequence"/>
</dbReference>
<keyword evidence="4 8" id="KW-1133">Transmembrane helix</keyword>
<dbReference type="InterPro" id="IPR001054">
    <property type="entry name" value="A/G_cyclase"/>
</dbReference>
<dbReference type="GO" id="GO:0000166">
    <property type="term" value="F:nucleotide binding"/>
    <property type="evidence" value="ECO:0007669"/>
    <property type="project" value="UniProtKB-KW"/>
</dbReference>
<feature type="transmembrane region" description="Helical" evidence="8">
    <location>
        <begin position="1459"/>
        <end position="1480"/>
    </location>
</feature>
<feature type="region of interest" description="Disordered" evidence="7">
    <location>
        <begin position="683"/>
        <end position="720"/>
    </location>
</feature>
<evidence type="ECO:0000256" key="3">
    <source>
        <dbReference type="ARBA" id="ARBA00022741"/>
    </source>
</evidence>
<feature type="transmembrane region" description="Helical" evidence="8">
    <location>
        <begin position="1361"/>
        <end position="1386"/>
    </location>
</feature>
<feature type="transmembrane region" description="Helical" evidence="8">
    <location>
        <begin position="2345"/>
        <end position="2363"/>
    </location>
</feature>
<dbReference type="GO" id="GO:0007189">
    <property type="term" value="P:adenylate cyclase-activating G protein-coupled receptor signaling pathway"/>
    <property type="evidence" value="ECO:0007669"/>
    <property type="project" value="TreeGrafter"/>
</dbReference>
<feature type="transmembrane region" description="Helical" evidence="8">
    <location>
        <begin position="1620"/>
        <end position="1638"/>
    </location>
</feature>
<feature type="transmembrane region" description="Helical" evidence="8">
    <location>
        <begin position="1645"/>
        <end position="1663"/>
    </location>
</feature>
<evidence type="ECO:0000313" key="11">
    <source>
        <dbReference type="Proteomes" id="UP000688137"/>
    </source>
</evidence>
<proteinExistence type="predicted"/>
<protein>
    <recommendedName>
        <fullName evidence="9">Guanylate cyclase domain-containing protein</fullName>
    </recommendedName>
</protein>
<feature type="region of interest" description="Disordered" evidence="7">
    <location>
        <begin position="1086"/>
        <end position="1107"/>
    </location>
</feature>
<feature type="transmembrane region" description="Helical" evidence="8">
    <location>
        <begin position="351"/>
        <end position="371"/>
    </location>
</feature>
<dbReference type="GO" id="GO:0004016">
    <property type="term" value="F:adenylate cyclase activity"/>
    <property type="evidence" value="ECO:0007669"/>
    <property type="project" value="TreeGrafter"/>
</dbReference>
<feature type="compositionally biased region" description="Polar residues" evidence="7">
    <location>
        <begin position="2064"/>
        <end position="2089"/>
    </location>
</feature>
<dbReference type="GO" id="GO:0009190">
    <property type="term" value="P:cyclic nucleotide biosynthetic process"/>
    <property type="evidence" value="ECO:0007669"/>
    <property type="project" value="InterPro"/>
</dbReference>
<keyword evidence="11" id="KW-1185">Reference proteome</keyword>
<keyword evidence="2 8" id="KW-0812">Transmembrane</keyword>
<feature type="region of interest" description="Disordered" evidence="7">
    <location>
        <begin position="2063"/>
        <end position="2094"/>
    </location>
</feature>
<dbReference type="EMBL" id="CAJJDM010000055">
    <property type="protein sequence ID" value="CAD8076163.1"/>
    <property type="molecule type" value="Genomic_DNA"/>
</dbReference>
<feature type="compositionally biased region" description="Basic and acidic residues" evidence="7">
    <location>
        <begin position="684"/>
        <end position="711"/>
    </location>
</feature>
<feature type="region of interest" description="Disordered" evidence="7">
    <location>
        <begin position="2002"/>
        <end position="2033"/>
    </location>
</feature>